<dbReference type="CDD" id="cd06278">
    <property type="entry name" value="PBP1_LacI-like"/>
    <property type="match status" value="1"/>
</dbReference>
<dbReference type="SMART" id="SM00354">
    <property type="entry name" value="HTH_LACI"/>
    <property type="match status" value="1"/>
</dbReference>
<evidence type="ECO:0000259" key="5">
    <source>
        <dbReference type="PROSITE" id="PS50932"/>
    </source>
</evidence>
<dbReference type="RefSeq" id="WP_132313280.1">
    <property type="nucleotide sequence ID" value="NZ_SMAR01000028.1"/>
</dbReference>
<keyword evidence="4" id="KW-0804">Transcription</keyword>
<protein>
    <submittedName>
        <fullName evidence="6">LacI family transcriptional regulator</fullName>
    </submittedName>
</protein>
<keyword evidence="7" id="KW-1185">Reference proteome</keyword>
<reference evidence="6 7" key="1">
    <citation type="submission" date="2019-03" db="EMBL/GenBank/DDBJ databases">
        <title>Freshwater and sediment microbial communities from various areas in North America, analyzing microbe dynamics in response to fracking.</title>
        <authorList>
            <person name="Lamendella R."/>
        </authorList>
    </citation>
    <scope>NUCLEOTIDE SEQUENCE [LARGE SCALE GENOMIC DNA]</scope>
    <source>
        <strain evidence="6 7">175.2</strain>
    </source>
</reference>
<name>A0A4R3NKA7_9HYPH</name>
<dbReference type="GO" id="GO:0003700">
    <property type="term" value="F:DNA-binding transcription factor activity"/>
    <property type="evidence" value="ECO:0007669"/>
    <property type="project" value="TreeGrafter"/>
</dbReference>
<evidence type="ECO:0000256" key="2">
    <source>
        <dbReference type="ARBA" id="ARBA00023015"/>
    </source>
</evidence>
<dbReference type="SUPFAM" id="SSF47413">
    <property type="entry name" value="lambda repressor-like DNA-binding domains"/>
    <property type="match status" value="1"/>
</dbReference>
<evidence type="ECO:0000256" key="3">
    <source>
        <dbReference type="ARBA" id="ARBA00023125"/>
    </source>
</evidence>
<dbReference type="Pfam" id="PF00356">
    <property type="entry name" value="LacI"/>
    <property type="match status" value="1"/>
</dbReference>
<dbReference type="AlphaFoldDB" id="A0A4R3NKA7"/>
<dbReference type="Gene3D" id="1.10.260.40">
    <property type="entry name" value="lambda repressor-like DNA-binding domains"/>
    <property type="match status" value="1"/>
</dbReference>
<dbReference type="InterPro" id="IPR028082">
    <property type="entry name" value="Peripla_BP_I"/>
</dbReference>
<dbReference type="PROSITE" id="PS50932">
    <property type="entry name" value="HTH_LACI_2"/>
    <property type="match status" value="1"/>
</dbReference>
<dbReference type="CDD" id="cd01392">
    <property type="entry name" value="HTH_LacI"/>
    <property type="match status" value="1"/>
</dbReference>
<dbReference type="InterPro" id="IPR000843">
    <property type="entry name" value="HTH_LacI"/>
</dbReference>
<dbReference type="EMBL" id="SMAR01000028">
    <property type="protein sequence ID" value="TCT35218.1"/>
    <property type="molecule type" value="Genomic_DNA"/>
</dbReference>
<dbReference type="Pfam" id="PF13377">
    <property type="entry name" value="Peripla_BP_3"/>
    <property type="match status" value="1"/>
</dbReference>
<dbReference type="PANTHER" id="PTHR30146">
    <property type="entry name" value="LACI-RELATED TRANSCRIPTIONAL REPRESSOR"/>
    <property type="match status" value="1"/>
</dbReference>
<accession>A0A4R3NKA7</accession>
<keyword evidence="3" id="KW-0238">DNA-binding</keyword>
<evidence type="ECO:0000313" key="6">
    <source>
        <dbReference type="EMBL" id="TCT35218.1"/>
    </source>
</evidence>
<dbReference type="Proteomes" id="UP000295097">
    <property type="component" value="Unassembled WGS sequence"/>
</dbReference>
<evidence type="ECO:0000256" key="1">
    <source>
        <dbReference type="ARBA" id="ARBA00022491"/>
    </source>
</evidence>
<dbReference type="SUPFAM" id="SSF53822">
    <property type="entry name" value="Periplasmic binding protein-like I"/>
    <property type="match status" value="1"/>
</dbReference>
<proteinExistence type="predicted"/>
<evidence type="ECO:0000256" key="4">
    <source>
        <dbReference type="ARBA" id="ARBA00023163"/>
    </source>
</evidence>
<dbReference type="OrthoDB" id="9772505at2"/>
<keyword evidence="2" id="KW-0805">Transcription regulation</keyword>
<dbReference type="PANTHER" id="PTHR30146:SF95">
    <property type="entry name" value="RIBOSE OPERON REPRESSOR"/>
    <property type="match status" value="1"/>
</dbReference>
<keyword evidence="1" id="KW-0678">Repressor</keyword>
<organism evidence="6 7">
    <name type="scientific">Martelella mediterranea</name>
    <dbReference type="NCBI Taxonomy" id="293089"/>
    <lineage>
        <taxon>Bacteria</taxon>
        <taxon>Pseudomonadati</taxon>
        <taxon>Pseudomonadota</taxon>
        <taxon>Alphaproteobacteria</taxon>
        <taxon>Hyphomicrobiales</taxon>
        <taxon>Aurantimonadaceae</taxon>
        <taxon>Martelella</taxon>
    </lineage>
</organism>
<dbReference type="Gene3D" id="3.40.50.2300">
    <property type="match status" value="2"/>
</dbReference>
<sequence>MSDEASQQARPATADDVARLAGVSRSAVSRTFTKGASVSPATRDKVLEAAATLGYRVNFLARSLSMQRTNLVAMVVSDMDHSLRALLVDRLARNLVAHDFRPFLLPWSTGDEVGRLTDMMLHYNVSGAIVTSDTPPKAIAAECARHNVPLVLVEKAPIGGRVGSVGHDHEKAGRLAAEELYRSGCRRIAYAAQHRPSHSIGERRRAFEQTAAELGITISHRFYGARQNYDGGLEAAEAFWAVSPSVDGFYCANDFLALGFMDGLRRRENIRFPDDFSLVASDDIPEASWSSYDITTVRQNPDHVAEATLEALITCMKPDGSVPETQKIDVELVRRSTTKT</sequence>
<comment type="caution">
    <text evidence="6">The sequence shown here is derived from an EMBL/GenBank/DDBJ whole genome shotgun (WGS) entry which is preliminary data.</text>
</comment>
<feature type="domain" description="HTH lacI-type" evidence="5">
    <location>
        <begin position="12"/>
        <end position="66"/>
    </location>
</feature>
<gene>
    <name evidence="6" type="ORF">EDC90_102843</name>
</gene>
<evidence type="ECO:0000313" key="7">
    <source>
        <dbReference type="Proteomes" id="UP000295097"/>
    </source>
</evidence>
<dbReference type="InterPro" id="IPR046335">
    <property type="entry name" value="LacI/GalR-like_sensor"/>
</dbReference>
<dbReference type="InterPro" id="IPR010982">
    <property type="entry name" value="Lambda_DNA-bd_dom_sf"/>
</dbReference>
<dbReference type="GO" id="GO:0000976">
    <property type="term" value="F:transcription cis-regulatory region binding"/>
    <property type="evidence" value="ECO:0007669"/>
    <property type="project" value="TreeGrafter"/>
</dbReference>